<evidence type="ECO:0000313" key="1">
    <source>
        <dbReference type="EMBL" id="MBF8148910.1"/>
    </source>
</evidence>
<organism evidence="1 2">
    <name type="scientific">Winogradskyella marina</name>
    <dbReference type="NCBI Taxonomy" id="2785530"/>
    <lineage>
        <taxon>Bacteria</taxon>
        <taxon>Pseudomonadati</taxon>
        <taxon>Bacteroidota</taxon>
        <taxon>Flavobacteriia</taxon>
        <taxon>Flavobacteriales</taxon>
        <taxon>Flavobacteriaceae</taxon>
        <taxon>Winogradskyella</taxon>
    </lineage>
</organism>
<dbReference type="Proteomes" id="UP000611215">
    <property type="component" value="Unassembled WGS sequence"/>
</dbReference>
<dbReference type="EMBL" id="JADOET010000002">
    <property type="protein sequence ID" value="MBF8148910.1"/>
    <property type="molecule type" value="Genomic_DNA"/>
</dbReference>
<accession>A0ABS0EEM6</accession>
<evidence type="ECO:0000313" key="2">
    <source>
        <dbReference type="Proteomes" id="UP000611215"/>
    </source>
</evidence>
<name>A0ABS0EEM6_9FLAO</name>
<comment type="caution">
    <text evidence="1">The sequence shown here is derived from an EMBL/GenBank/DDBJ whole genome shotgun (WGS) entry which is preliminary data.</text>
</comment>
<proteinExistence type="predicted"/>
<reference evidence="1 2" key="1">
    <citation type="submission" date="2020-11" db="EMBL/GenBank/DDBJ databases">
        <title>Winogradskyella marina sp. nov., isolated from marine sediment.</title>
        <authorList>
            <person name="Bo J."/>
            <person name="Wang S."/>
            <person name="Song X."/>
            <person name="Du Z."/>
        </authorList>
    </citation>
    <scope>NUCLEOTIDE SEQUENCE [LARGE SCALE GENOMIC DNA]</scope>
    <source>
        <strain evidence="1 2">F6397</strain>
    </source>
</reference>
<protein>
    <submittedName>
        <fullName evidence="1">Tetratricopeptide repeat protein</fullName>
    </submittedName>
</protein>
<gene>
    <name evidence="1" type="ORF">ITJ86_03320</name>
</gene>
<sequence>MSDISLNDIENYWKTKTKTSNKLFEEKQFKKALIGYKNALYRSEILNNHPSNCKKLKIPFTQIYLISCNNLVNTYKALGNLLEAENILKRKVIFLLHFKNSKYTDNDILESELRRASIAYFNFVEQLDPSKNKQTQFYKTLRSKIMP</sequence>
<dbReference type="RefSeq" id="WP_195870197.1">
    <property type="nucleotide sequence ID" value="NZ_JADOET010000002.1"/>
</dbReference>
<keyword evidence="2" id="KW-1185">Reference proteome</keyword>